<dbReference type="GO" id="GO:0020037">
    <property type="term" value="F:heme binding"/>
    <property type="evidence" value="ECO:0007669"/>
    <property type="project" value="InterPro"/>
</dbReference>
<organism evidence="7 8">
    <name type="scientific">Rubripirellula amarantea</name>
    <dbReference type="NCBI Taxonomy" id="2527999"/>
    <lineage>
        <taxon>Bacteria</taxon>
        <taxon>Pseudomonadati</taxon>
        <taxon>Planctomycetota</taxon>
        <taxon>Planctomycetia</taxon>
        <taxon>Pirellulales</taxon>
        <taxon>Pirellulaceae</taxon>
        <taxon>Rubripirellula</taxon>
    </lineage>
</organism>
<evidence type="ECO:0000256" key="4">
    <source>
        <dbReference type="PROSITE-ProRule" id="PRU00433"/>
    </source>
</evidence>
<evidence type="ECO:0000256" key="2">
    <source>
        <dbReference type="ARBA" id="ARBA00022723"/>
    </source>
</evidence>
<evidence type="ECO:0000313" key="8">
    <source>
        <dbReference type="Proteomes" id="UP000316598"/>
    </source>
</evidence>
<keyword evidence="1 4" id="KW-0349">Heme</keyword>
<sequence length="1119" mass="122584">MIFSIALRVLIPFSFLITSVVHAETLRHPLPLEAQLKNAGVERIAIEARQRGDARRGALLFYKSAASCVSCHLGDGSTSPLGPDLATIGKVPDSHVIESLLFPSKKIRDGFETYSVLTVDGQVLVGMMVERNEDAITMRLASNLADDKVVSMDDVEAIRTNETSLMPDGLVASLINQRDFLDLAKYVMQVSEGGQDSAANLKPSEEQLAVVDDTANLDHAGIISKLTANDFDEGHSIYHGYCFNCHGSDGNTPSLPTARAFGTQKLRFGSDPYRMFLTLSHGNGLMAPMSHLTPKERYQVVHYVREAFMKPSNPEYFDVTSEYLAGLPLGTENGTKIADVPRDLGPALGSQLRREFSSVLTIPLGGLTISYDLHSMNQAGIWNGGFLDLTQTQHVRDRGEGTANPQGTEINAMARWQWGHDGTLDYPRKDLLPRGPMPIKWMDYHGYYVSGNAVVLSYTIDRRAILEAPRFSGDNSITHSLQISPGRSLVLWLADGFGTESQLETDFAANKNAGFAVRGDTKGIRWEVDKKERLMLRIPADQNVRDLDIVRTWIDSSEQASSSEKLKRQLQSHSTKPLSSSPGKLLAGGPALWPEQVITVGTLGLEEGGYVLDTLTLPDATDSNTWFRTSALDFYSDGRMAICTYGGDVWVVSGIDTDLMDLRWKRFAAGLYEPLGLKIVDDYVYVTCKDRIVRLHDRDRNGEADFYESFSADTDVSVNFHAFNFDLQTDSEGNFYYAKSGHGADSDLPGVVFKISPDGKNREVYSTGFRTPNGMGVLPGDTSTLARIVNSDNQGQWTPASKINLLKPGGFYGWVPTYSIPGMWEPGGGAIDITQVQAPETFEPPLVWMPQEFDNSSGGQIYVEDHRFGPLSKHLLHTCFGKGWMSYLMIQDVGELSQAAIVKLPFNFATGIMRGRVNPKDGQVYATGLQGWNGGGRVGLADGGIQRLRYTGKPAPMVVDARVVPGGLELDFNFKLSPSSAKDIASYVGNQWDYQWSRNYGSDQYVPGTQEQGTEPLAIESVVVESLDVLGPGARGSDTRGADTPKAVTGEAVTGEAVTGEARARGTGTRVRLVTPKIAPVHQLHLRLHLKDAYGNPFDEEIYWTINAVPPQHAPLATE</sequence>
<dbReference type="Gene3D" id="2.120.10.30">
    <property type="entry name" value="TolB, C-terminal domain"/>
    <property type="match status" value="1"/>
</dbReference>
<evidence type="ECO:0000313" key="7">
    <source>
        <dbReference type="EMBL" id="TWT48000.1"/>
    </source>
</evidence>
<feature type="compositionally biased region" description="Polar residues" evidence="5">
    <location>
        <begin position="564"/>
        <end position="582"/>
    </location>
</feature>
<comment type="caution">
    <text evidence="7">The sequence shown here is derived from an EMBL/GenBank/DDBJ whole genome shotgun (WGS) entry which is preliminary data.</text>
</comment>
<dbReference type="GO" id="GO:0046872">
    <property type="term" value="F:metal ion binding"/>
    <property type="evidence" value="ECO:0007669"/>
    <property type="project" value="UniProtKB-KW"/>
</dbReference>
<dbReference type="NCBIfam" id="TIGR02603">
    <property type="entry name" value="CxxCH_TIGR02603"/>
    <property type="match status" value="1"/>
</dbReference>
<dbReference type="PANTHER" id="PTHR33546">
    <property type="entry name" value="LARGE, MULTIFUNCTIONAL SECRETED PROTEIN-RELATED"/>
    <property type="match status" value="1"/>
</dbReference>
<dbReference type="InterPro" id="IPR011041">
    <property type="entry name" value="Quinoprot_gluc/sorb_DH_b-prop"/>
</dbReference>
<evidence type="ECO:0000259" key="6">
    <source>
        <dbReference type="PROSITE" id="PS51007"/>
    </source>
</evidence>
<protein>
    <submittedName>
        <fullName evidence="7">Cytochrome c</fullName>
    </submittedName>
</protein>
<dbReference type="InterPro" id="IPR009056">
    <property type="entry name" value="Cyt_c-like_dom"/>
</dbReference>
<feature type="domain" description="Cytochrome c" evidence="6">
    <location>
        <begin position="52"/>
        <end position="191"/>
    </location>
</feature>
<feature type="domain" description="Cytochrome c" evidence="6">
    <location>
        <begin position="229"/>
        <end position="328"/>
    </location>
</feature>
<dbReference type="Proteomes" id="UP000316598">
    <property type="component" value="Unassembled WGS sequence"/>
</dbReference>
<name>A0A5C5WBE0_9BACT</name>
<dbReference type="InterPro" id="IPR046476">
    <property type="entry name" value="DUF6797"/>
</dbReference>
<evidence type="ECO:0000256" key="3">
    <source>
        <dbReference type="ARBA" id="ARBA00023004"/>
    </source>
</evidence>
<evidence type="ECO:0000256" key="5">
    <source>
        <dbReference type="SAM" id="MobiDB-lite"/>
    </source>
</evidence>
<dbReference type="OrthoDB" id="219211at2"/>
<dbReference type="PROSITE" id="PS51007">
    <property type="entry name" value="CYTC"/>
    <property type="match status" value="2"/>
</dbReference>
<dbReference type="InterPro" id="IPR013427">
    <property type="entry name" value="Haem-bd_dom_put"/>
</dbReference>
<dbReference type="Pfam" id="PF20601">
    <property type="entry name" value="DUF6797"/>
    <property type="match status" value="1"/>
</dbReference>
<dbReference type="SUPFAM" id="SSF46626">
    <property type="entry name" value="Cytochrome c"/>
    <property type="match status" value="2"/>
</dbReference>
<dbReference type="Pfam" id="PF13442">
    <property type="entry name" value="Cytochrome_CBB3"/>
    <property type="match status" value="1"/>
</dbReference>
<dbReference type="InterPro" id="IPR011042">
    <property type="entry name" value="6-blade_b-propeller_TolB-like"/>
</dbReference>
<keyword evidence="8" id="KW-1185">Reference proteome</keyword>
<dbReference type="InterPro" id="IPR036909">
    <property type="entry name" value="Cyt_c-like_dom_sf"/>
</dbReference>
<gene>
    <name evidence="7" type="ORF">Pla22_50000</name>
</gene>
<dbReference type="GO" id="GO:0009055">
    <property type="term" value="F:electron transfer activity"/>
    <property type="evidence" value="ECO:0007669"/>
    <property type="project" value="InterPro"/>
</dbReference>
<dbReference type="SUPFAM" id="SSF50952">
    <property type="entry name" value="Soluble quinoprotein glucose dehydrogenase"/>
    <property type="match status" value="1"/>
</dbReference>
<dbReference type="Gene3D" id="1.10.760.10">
    <property type="entry name" value="Cytochrome c-like domain"/>
    <property type="match status" value="2"/>
</dbReference>
<keyword evidence="2 4" id="KW-0479">Metal-binding</keyword>
<feature type="region of interest" description="Disordered" evidence="5">
    <location>
        <begin position="564"/>
        <end position="585"/>
    </location>
</feature>
<dbReference type="PANTHER" id="PTHR33546:SF1">
    <property type="entry name" value="LARGE, MULTIFUNCTIONAL SECRETED PROTEIN"/>
    <property type="match status" value="1"/>
</dbReference>
<evidence type="ECO:0000256" key="1">
    <source>
        <dbReference type="ARBA" id="ARBA00022617"/>
    </source>
</evidence>
<keyword evidence="3 4" id="KW-0408">Iron</keyword>
<accession>A0A5C5WBE0</accession>
<dbReference type="EMBL" id="SJPI01000004">
    <property type="protein sequence ID" value="TWT48000.1"/>
    <property type="molecule type" value="Genomic_DNA"/>
</dbReference>
<proteinExistence type="predicted"/>
<dbReference type="AlphaFoldDB" id="A0A5C5WBE0"/>
<reference evidence="7 8" key="1">
    <citation type="submission" date="2019-02" db="EMBL/GenBank/DDBJ databases">
        <title>Deep-cultivation of Planctomycetes and their phenomic and genomic characterization uncovers novel biology.</title>
        <authorList>
            <person name="Wiegand S."/>
            <person name="Jogler M."/>
            <person name="Boedeker C."/>
            <person name="Pinto D."/>
            <person name="Vollmers J."/>
            <person name="Rivas-Marin E."/>
            <person name="Kohn T."/>
            <person name="Peeters S.H."/>
            <person name="Heuer A."/>
            <person name="Rast P."/>
            <person name="Oberbeckmann S."/>
            <person name="Bunk B."/>
            <person name="Jeske O."/>
            <person name="Meyerdierks A."/>
            <person name="Storesund J.E."/>
            <person name="Kallscheuer N."/>
            <person name="Luecker S."/>
            <person name="Lage O.M."/>
            <person name="Pohl T."/>
            <person name="Merkel B.J."/>
            <person name="Hornburger P."/>
            <person name="Mueller R.-W."/>
            <person name="Bruemmer F."/>
            <person name="Labrenz M."/>
            <person name="Spormann A.M."/>
            <person name="Op Den Camp H."/>
            <person name="Overmann J."/>
            <person name="Amann R."/>
            <person name="Jetten M.S.M."/>
            <person name="Mascher T."/>
            <person name="Medema M.H."/>
            <person name="Devos D.P."/>
            <person name="Kaster A.-K."/>
            <person name="Ovreas L."/>
            <person name="Rohde M."/>
            <person name="Galperin M.Y."/>
            <person name="Jogler C."/>
        </authorList>
    </citation>
    <scope>NUCLEOTIDE SEQUENCE [LARGE SCALE GENOMIC DNA]</scope>
    <source>
        <strain evidence="7 8">Pla22</strain>
    </source>
</reference>
<dbReference type="RefSeq" id="WP_146517419.1">
    <property type="nucleotide sequence ID" value="NZ_SJPI01000004.1"/>
</dbReference>